<dbReference type="Pfam" id="PF04564">
    <property type="entry name" value="U-box"/>
    <property type="match status" value="1"/>
</dbReference>
<keyword evidence="11" id="KW-1185">Reference proteome</keyword>
<dbReference type="SUPFAM" id="SSF57850">
    <property type="entry name" value="RING/U-box"/>
    <property type="match status" value="1"/>
</dbReference>
<evidence type="ECO:0000256" key="7">
    <source>
        <dbReference type="ARBA" id="ARBA00022803"/>
    </source>
</evidence>
<evidence type="ECO:0000256" key="2">
    <source>
        <dbReference type="ARBA" id="ARBA00004906"/>
    </source>
</evidence>
<dbReference type="Proteomes" id="UP001141253">
    <property type="component" value="Chromosome 2"/>
</dbReference>
<comment type="pathway">
    <text evidence="2">Protein modification; protein ubiquitination.</text>
</comment>
<dbReference type="PANTHER" id="PTHR46803:SF2">
    <property type="entry name" value="E3 UBIQUITIN-PROTEIN LIGASE CHIP"/>
    <property type="match status" value="1"/>
</dbReference>
<dbReference type="Gene3D" id="3.30.40.10">
    <property type="entry name" value="Zinc/RING finger domain, C3HC4 (zinc finger)"/>
    <property type="match status" value="1"/>
</dbReference>
<evidence type="ECO:0000256" key="3">
    <source>
        <dbReference type="ARBA" id="ARBA00012483"/>
    </source>
</evidence>
<organism evidence="10 11">
    <name type="scientific">Salix suchowensis</name>
    <dbReference type="NCBI Taxonomy" id="1278906"/>
    <lineage>
        <taxon>Eukaryota</taxon>
        <taxon>Viridiplantae</taxon>
        <taxon>Streptophyta</taxon>
        <taxon>Embryophyta</taxon>
        <taxon>Tracheophyta</taxon>
        <taxon>Spermatophyta</taxon>
        <taxon>Magnoliopsida</taxon>
        <taxon>eudicotyledons</taxon>
        <taxon>Gunneridae</taxon>
        <taxon>Pentapetalae</taxon>
        <taxon>rosids</taxon>
        <taxon>fabids</taxon>
        <taxon>Malpighiales</taxon>
        <taxon>Salicaceae</taxon>
        <taxon>Saliceae</taxon>
        <taxon>Salix</taxon>
    </lineage>
</organism>
<dbReference type="InterPro" id="IPR013083">
    <property type="entry name" value="Znf_RING/FYVE/PHD"/>
</dbReference>
<evidence type="ECO:0000256" key="4">
    <source>
        <dbReference type="ARBA" id="ARBA00022679"/>
    </source>
</evidence>
<protein>
    <recommendedName>
        <fullName evidence="3">RING-type E3 ubiquitin transferase</fullName>
        <ecNumber evidence="3">2.3.2.27</ecNumber>
    </recommendedName>
</protein>
<comment type="catalytic activity">
    <reaction evidence="1">
        <text>S-ubiquitinyl-[E2 ubiquitin-conjugating enzyme]-L-cysteine + [acceptor protein]-L-lysine = [E2 ubiquitin-conjugating enzyme]-L-cysteine + N(6)-ubiquitinyl-[acceptor protein]-L-lysine.</text>
        <dbReference type="EC" id="2.3.2.27"/>
    </reaction>
</comment>
<reference evidence="10" key="2">
    <citation type="journal article" date="2023" name="Int. J. Mol. Sci.">
        <title>De Novo Assembly and Annotation of 11 Diverse Shrub Willow (Salix) Genomes Reveals Novel Gene Organization in Sex-Linked Regions.</title>
        <authorList>
            <person name="Hyden B."/>
            <person name="Feng K."/>
            <person name="Yates T.B."/>
            <person name="Jawdy S."/>
            <person name="Cereghino C."/>
            <person name="Smart L.B."/>
            <person name="Muchero W."/>
        </authorList>
    </citation>
    <scope>NUCLEOTIDE SEQUENCE</scope>
    <source>
        <tissue evidence="10">Shoot tip</tissue>
    </source>
</reference>
<keyword evidence="4" id="KW-0808">Transferase</keyword>
<evidence type="ECO:0000256" key="1">
    <source>
        <dbReference type="ARBA" id="ARBA00000900"/>
    </source>
</evidence>
<reference evidence="10" key="1">
    <citation type="submission" date="2022-10" db="EMBL/GenBank/DDBJ databases">
        <authorList>
            <person name="Hyden B.L."/>
            <person name="Feng K."/>
            <person name="Yates T."/>
            <person name="Jawdy S."/>
            <person name="Smart L.B."/>
            <person name="Muchero W."/>
        </authorList>
    </citation>
    <scope>NUCLEOTIDE SEQUENCE</scope>
    <source>
        <tissue evidence="10">Shoot tip</tissue>
    </source>
</reference>
<keyword evidence="7" id="KW-0802">TPR repeat</keyword>
<evidence type="ECO:0000256" key="6">
    <source>
        <dbReference type="ARBA" id="ARBA00022786"/>
    </source>
</evidence>
<dbReference type="SMART" id="SM00504">
    <property type="entry name" value="Ubox"/>
    <property type="match status" value="1"/>
</dbReference>
<evidence type="ECO:0000313" key="11">
    <source>
        <dbReference type="Proteomes" id="UP001141253"/>
    </source>
</evidence>
<dbReference type="EC" id="2.3.2.27" evidence="3"/>
<evidence type="ECO:0000313" key="10">
    <source>
        <dbReference type="EMBL" id="KAJ6389988.1"/>
    </source>
</evidence>
<comment type="caution">
    <text evidence="10">The sequence shown here is derived from an EMBL/GenBank/DDBJ whole genome shotgun (WGS) entry which is preliminary data.</text>
</comment>
<gene>
    <name evidence="10" type="ORF">OIU77_024254</name>
</gene>
<evidence type="ECO:0000256" key="8">
    <source>
        <dbReference type="SAM" id="SignalP"/>
    </source>
</evidence>
<feature type="domain" description="U-box" evidence="9">
    <location>
        <begin position="151"/>
        <end position="225"/>
    </location>
</feature>
<dbReference type="PANTHER" id="PTHR46803">
    <property type="entry name" value="E3 UBIQUITIN-PROTEIN LIGASE CHIP"/>
    <property type="match status" value="1"/>
</dbReference>
<keyword evidence="5" id="KW-0677">Repeat</keyword>
<keyword evidence="6" id="KW-0833">Ubl conjugation pathway</keyword>
<dbReference type="CDD" id="cd16654">
    <property type="entry name" value="RING-Ubox_CHIP"/>
    <property type="match status" value="1"/>
</dbReference>
<name>A0ABQ9BVB3_9ROSI</name>
<dbReference type="PROSITE" id="PS51698">
    <property type="entry name" value="U_BOX"/>
    <property type="match status" value="1"/>
</dbReference>
<keyword evidence="8" id="KW-0732">Signal</keyword>
<feature type="chain" id="PRO_5046300843" description="RING-type E3 ubiquitin transferase" evidence="8">
    <location>
        <begin position="27"/>
        <end position="231"/>
    </location>
</feature>
<dbReference type="InterPro" id="IPR003613">
    <property type="entry name" value="Ubox_domain"/>
</dbReference>
<accession>A0ABQ9BVB3</accession>
<sequence>MCRLLILELNLKLALYFYQALDLGRGANPNAYIVDEIWEELAKAKYLEWEEASTQRSWELQRLKEACEGALREKHFLDGSETEGFLDDPIVSVVSHLKKLDLLGEVFRKAAEDDTPSEVSLDLCSLHLFFLSILILSTAVLQFCGINLKFQVPDYLCCKITLDIFRDPVITPSGVSYERAVLLNHLEKVGNFDPITREPLYPSQLVPNFAIKEAVHSYLDKHGWAYRTESD</sequence>
<dbReference type="InterPro" id="IPR045202">
    <property type="entry name" value="CHIP_RING-Ubox"/>
</dbReference>
<evidence type="ECO:0000256" key="5">
    <source>
        <dbReference type="ARBA" id="ARBA00022737"/>
    </source>
</evidence>
<proteinExistence type="predicted"/>
<feature type="signal peptide" evidence="8">
    <location>
        <begin position="1"/>
        <end position="26"/>
    </location>
</feature>
<dbReference type="EMBL" id="JAPFFI010000006">
    <property type="protein sequence ID" value="KAJ6389988.1"/>
    <property type="molecule type" value="Genomic_DNA"/>
</dbReference>
<evidence type="ECO:0000259" key="9">
    <source>
        <dbReference type="PROSITE" id="PS51698"/>
    </source>
</evidence>